<dbReference type="InterPro" id="IPR027417">
    <property type="entry name" value="P-loop_NTPase"/>
</dbReference>
<evidence type="ECO:0000313" key="3">
    <source>
        <dbReference type="EMBL" id="OLF17619.1"/>
    </source>
</evidence>
<feature type="region of interest" description="Disordered" evidence="1">
    <location>
        <begin position="76"/>
        <end position="95"/>
    </location>
</feature>
<evidence type="ECO:0000259" key="2">
    <source>
        <dbReference type="PROSITE" id="PS50943"/>
    </source>
</evidence>
<protein>
    <recommendedName>
        <fullName evidence="2">HTH cro/C1-type domain-containing protein</fullName>
    </recommendedName>
</protein>
<dbReference type="STRING" id="1912961.BU204_10405"/>
<sequence>MDQSAGPASSFGELLIAHRRAAGLTQEGLAEASGLSVRALRDVERGRTRAVQRRSADALAAALGLGSPERDLFLASAQEGRRRSTGPENGSASAELSMLPPVVPDLVGRADVLAGLRRAVGSGGVVAVVGQPGVGKTTAAVWMAHELRSAYPDGCLWVDLRGMDGQPLSVRGALKRLLQGLGIRPSDIPAAEADQVDLYRSMLAGRRVLVVLDNAADEVQVRSLLATSSGSLTLVTCRQALAGLEGVHWIWLEPLAEAAAVELLARIAGSDRIGAEPAAARELVALCGYLPLAVRIAGNRLATRPRWSVGYLAGLLRDTRTRLDSLSVGDLQVRSAFEMSHRRLSPGARTVFRRLAAVPGASFGVDLAEVATGMVGPQVRGYLDELADASLLQPAPTDRRFQFHDLLRLFAAERWEIEEPPAERERMTRAVLEYLLSTASAAALMFFPEEVRSDRFATPDEAGEWLLREESSWIAAYRAAARLGWHREVLELAKAMHWFSDVHWMGLPWVEIFQRGVAAAHALGDRRAEAKLLNFVGWAQSFCHVDHDATLETHRQALAVAVETDDRLEEVWAFAYIATTLTNLGRADEALEHARRAYVLAESFDFWSVRLSVHNRLGRVLYASGRYEEALSVHRAALADAERHAGEELSKTQRNIVAFVRLCLGDTLVGLGEWRLAAETFQESRRMFDDAEIPMTAAIAALSEADARLSVGEREQARECLHHALDCYGDAVPLAQRDRVSALRSRLAE</sequence>
<dbReference type="AlphaFoldDB" id="A0A1Q8CTD1"/>
<dbReference type="SMART" id="SM00028">
    <property type="entry name" value="TPR"/>
    <property type="match status" value="4"/>
</dbReference>
<dbReference type="InterPro" id="IPR002182">
    <property type="entry name" value="NB-ARC"/>
</dbReference>
<dbReference type="InterPro" id="IPR010982">
    <property type="entry name" value="Lambda_DNA-bd_dom_sf"/>
</dbReference>
<gene>
    <name evidence="3" type="ORF">BU204_10405</name>
</gene>
<dbReference type="GO" id="GO:0043531">
    <property type="term" value="F:ADP binding"/>
    <property type="evidence" value="ECO:0007669"/>
    <property type="project" value="InterPro"/>
</dbReference>
<dbReference type="PANTHER" id="PTHR47691:SF3">
    <property type="entry name" value="HTH-TYPE TRANSCRIPTIONAL REGULATOR RV0890C-RELATED"/>
    <property type="match status" value="1"/>
</dbReference>
<dbReference type="SUPFAM" id="SSF47413">
    <property type="entry name" value="lambda repressor-like DNA-binding domains"/>
    <property type="match status" value="1"/>
</dbReference>
<dbReference type="Gene3D" id="3.40.50.300">
    <property type="entry name" value="P-loop containing nucleotide triphosphate hydrolases"/>
    <property type="match status" value="1"/>
</dbReference>
<name>A0A1Q8CTD1_9PSEU</name>
<proteinExistence type="predicted"/>
<dbReference type="Pfam" id="PF13424">
    <property type="entry name" value="TPR_12"/>
    <property type="match status" value="1"/>
</dbReference>
<dbReference type="Pfam" id="PF13560">
    <property type="entry name" value="HTH_31"/>
    <property type="match status" value="1"/>
</dbReference>
<dbReference type="EMBL" id="MSIE01000015">
    <property type="protein sequence ID" value="OLF17619.1"/>
    <property type="molecule type" value="Genomic_DNA"/>
</dbReference>
<dbReference type="RefSeq" id="WP_075125411.1">
    <property type="nucleotide sequence ID" value="NZ_MSIE01000015.1"/>
</dbReference>
<dbReference type="PROSITE" id="PS50943">
    <property type="entry name" value="HTH_CROC1"/>
    <property type="match status" value="1"/>
</dbReference>
<dbReference type="CDD" id="cd00093">
    <property type="entry name" value="HTH_XRE"/>
    <property type="match status" value="1"/>
</dbReference>
<dbReference type="InterPro" id="IPR011990">
    <property type="entry name" value="TPR-like_helical_dom_sf"/>
</dbReference>
<dbReference type="PRINTS" id="PR00364">
    <property type="entry name" value="DISEASERSIST"/>
</dbReference>
<dbReference type="Gene3D" id="1.25.40.10">
    <property type="entry name" value="Tetratricopeptide repeat domain"/>
    <property type="match status" value="1"/>
</dbReference>
<evidence type="ECO:0000313" key="4">
    <source>
        <dbReference type="Proteomes" id="UP000185596"/>
    </source>
</evidence>
<dbReference type="InterPro" id="IPR019734">
    <property type="entry name" value="TPR_rpt"/>
</dbReference>
<comment type="caution">
    <text evidence="3">The sequence shown here is derived from an EMBL/GenBank/DDBJ whole genome shotgun (WGS) entry which is preliminary data.</text>
</comment>
<keyword evidence="4" id="KW-1185">Reference proteome</keyword>
<dbReference type="Gene3D" id="1.10.260.40">
    <property type="entry name" value="lambda repressor-like DNA-binding domains"/>
    <property type="match status" value="1"/>
</dbReference>
<dbReference type="SMART" id="SM00530">
    <property type="entry name" value="HTH_XRE"/>
    <property type="match status" value="1"/>
</dbReference>
<organism evidence="3 4">
    <name type="scientific">Actinophytocola xanthii</name>
    <dbReference type="NCBI Taxonomy" id="1912961"/>
    <lineage>
        <taxon>Bacteria</taxon>
        <taxon>Bacillati</taxon>
        <taxon>Actinomycetota</taxon>
        <taxon>Actinomycetes</taxon>
        <taxon>Pseudonocardiales</taxon>
        <taxon>Pseudonocardiaceae</taxon>
    </lineage>
</organism>
<dbReference type="SUPFAM" id="SSF48452">
    <property type="entry name" value="TPR-like"/>
    <property type="match status" value="1"/>
</dbReference>
<dbReference type="SUPFAM" id="SSF52540">
    <property type="entry name" value="P-loop containing nucleoside triphosphate hydrolases"/>
    <property type="match status" value="1"/>
</dbReference>
<dbReference type="Pfam" id="PF00931">
    <property type="entry name" value="NB-ARC"/>
    <property type="match status" value="1"/>
</dbReference>
<dbReference type="Proteomes" id="UP000185596">
    <property type="component" value="Unassembled WGS sequence"/>
</dbReference>
<dbReference type="GO" id="GO:0003677">
    <property type="term" value="F:DNA binding"/>
    <property type="evidence" value="ECO:0007669"/>
    <property type="project" value="InterPro"/>
</dbReference>
<feature type="domain" description="HTH cro/C1-type" evidence="2">
    <location>
        <begin position="15"/>
        <end position="72"/>
    </location>
</feature>
<accession>A0A1Q8CTD1</accession>
<evidence type="ECO:0000256" key="1">
    <source>
        <dbReference type="SAM" id="MobiDB-lite"/>
    </source>
</evidence>
<reference evidence="3 4" key="1">
    <citation type="submission" date="2016-12" db="EMBL/GenBank/DDBJ databases">
        <title>The draft genome sequence of Actinophytocola sp. 11-183.</title>
        <authorList>
            <person name="Wang W."/>
            <person name="Yuan L."/>
        </authorList>
    </citation>
    <scope>NUCLEOTIDE SEQUENCE [LARGE SCALE GENOMIC DNA]</scope>
    <source>
        <strain evidence="3 4">11-183</strain>
    </source>
</reference>
<dbReference type="InterPro" id="IPR001387">
    <property type="entry name" value="Cro/C1-type_HTH"/>
</dbReference>
<dbReference type="PANTHER" id="PTHR47691">
    <property type="entry name" value="REGULATOR-RELATED"/>
    <property type="match status" value="1"/>
</dbReference>